<sequence length="64" mass="6482">MSNIVGNYFRLGPLTESRALCGPPTSASTLSVDGVETGPESGNPREGDKRDGVVRDGCGSGGLS</sequence>
<dbReference type="AlphaFoldDB" id="A0A917X901"/>
<keyword evidence="3" id="KW-1185">Reference proteome</keyword>
<dbReference type="EMBL" id="BMML01000001">
    <property type="protein sequence ID" value="GGM90142.1"/>
    <property type="molecule type" value="Genomic_DNA"/>
</dbReference>
<reference evidence="2" key="1">
    <citation type="journal article" date="2014" name="Int. J. Syst. Evol. Microbiol.">
        <title>Complete genome sequence of Corynebacterium casei LMG S-19264T (=DSM 44701T), isolated from a smear-ripened cheese.</title>
        <authorList>
            <consortium name="US DOE Joint Genome Institute (JGI-PGF)"/>
            <person name="Walter F."/>
            <person name="Albersmeier A."/>
            <person name="Kalinowski J."/>
            <person name="Ruckert C."/>
        </authorList>
    </citation>
    <scope>NUCLEOTIDE SEQUENCE</scope>
    <source>
        <strain evidence="2">CGMCC 4.7110</strain>
    </source>
</reference>
<accession>A0A917X901</accession>
<evidence type="ECO:0000256" key="1">
    <source>
        <dbReference type="SAM" id="MobiDB-lite"/>
    </source>
</evidence>
<gene>
    <name evidence="2" type="ORF">GCM10011578_007420</name>
</gene>
<proteinExistence type="predicted"/>
<name>A0A917X901_9ACTN</name>
<organism evidence="2 3">
    <name type="scientific">Streptomyces fuscichromogenes</name>
    <dbReference type="NCBI Taxonomy" id="1324013"/>
    <lineage>
        <taxon>Bacteria</taxon>
        <taxon>Bacillati</taxon>
        <taxon>Actinomycetota</taxon>
        <taxon>Actinomycetes</taxon>
        <taxon>Kitasatosporales</taxon>
        <taxon>Streptomycetaceae</taxon>
        <taxon>Streptomyces</taxon>
    </lineage>
</organism>
<dbReference type="Proteomes" id="UP000653411">
    <property type="component" value="Unassembled WGS sequence"/>
</dbReference>
<evidence type="ECO:0000313" key="3">
    <source>
        <dbReference type="Proteomes" id="UP000653411"/>
    </source>
</evidence>
<feature type="region of interest" description="Disordered" evidence="1">
    <location>
        <begin position="15"/>
        <end position="64"/>
    </location>
</feature>
<feature type="compositionally biased region" description="Basic and acidic residues" evidence="1">
    <location>
        <begin position="43"/>
        <end position="54"/>
    </location>
</feature>
<reference evidence="2" key="2">
    <citation type="submission" date="2020-09" db="EMBL/GenBank/DDBJ databases">
        <authorList>
            <person name="Sun Q."/>
            <person name="Zhou Y."/>
        </authorList>
    </citation>
    <scope>NUCLEOTIDE SEQUENCE</scope>
    <source>
        <strain evidence="2">CGMCC 4.7110</strain>
    </source>
</reference>
<protein>
    <submittedName>
        <fullName evidence="2">Uncharacterized protein</fullName>
    </submittedName>
</protein>
<evidence type="ECO:0000313" key="2">
    <source>
        <dbReference type="EMBL" id="GGM90142.1"/>
    </source>
</evidence>
<comment type="caution">
    <text evidence="2">The sequence shown here is derived from an EMBL/GenBank/DDBJ whole genome shotgun (WGS) entry which is preliminary data.</text>
</comment>